<evidence type="ECO:0000259" key="11">
    <source>
        <dbReference type="Pfam" id="PF02463"/>
    </source>
</evidence>
<evidence type="ECO:0000256" key="10">
    <source>
        <dbReference type="SAM" id="Coils"/>
    </source>
</evidence>
<dbReference type="InterPro" id="IPR027417">
    <property type="entry name" value="P-loop_NTPase"/>
</dbReference>
<dbReference type="InterPro" id="IPR003395">
    <property type="entry name" value="RecF/RecN/SMC_N"/>
</dbReference>
<keyword evidence="13" id="KW-1185">Reference proteome</keyword>
<dbReference type="Proteomes" id="UP001595533">
    <property type="component" value="Unassembled WGS sequence"/>
</dbReference>
<keyword evidence="7 9" id="KW-0234">DNA repair</keyword>
<dbReference type="PIRSF" id="PIRSF003128">
    <property type="entry name" value="RecN"/>
    <property type="match status" value="1"/>
</dbReference>
<dbReference type="PANTHER" id="PTHR11059">
    <property type="entry name" value="DNA REPAIR PROTEIN RECN"/>
    <property type="match status" value="1"/>
</dbReference>
<comment type="function">
    <text evidence="1 9">May be involved in recombinational repair of damaged DNA.</text>
</comment>
<dbReference type="EMBL" id="JBHRTS010000003">
    <property type="protein sequence ID" value="MFC3193804.1"/>
    <property type="molecule type" value="Genomic_DNA"/>
</dbReference>
<keyword evidence="4" id="KW-0547">Nucleotide-binding</keyword>
<name>A0ABV7J6Q6_9GAMM</name>
<evidence type="ECO:0000256" key="9">
    <source>
        <dbReference type="PIRNR" id="PIRNR003128"/>
    </source>
</evidence>
<evidence type="ECO:0000256" key="5">
    <source>
        <dbReference type="ARBA" id="ARBA00022763"/>
    </source>
</evidence>
<feature type="domain" description="RecF/RecN/SMC N-terminal" evidence="11">
    <location>
        <begin position="1"/>
        <end position="508"/>
    </location>
</feature>
<evidence type="ECO:0000256" key="4">
    <source>
        <dbReference type="ARBA" id="ARBA00022741"/>
    </source>
</evidence>
<feature type="coiled-coil region" evidence="10">
    <location>
        <begin position="159"/>
        <end position="186"/>
    </location>
</feature>
<dbReference type="NCBIfam" id="TIGR00634">
    <property type="entry name" value="recN"/>
    <property type="match status" value="1"/>
</dbReference>
<dbReference type="NCBIfam" id="NF008121">
    <property type="entry name" value="PRK10869.1"/>
    <property type="match status" value="1"/>
</dbReference>
<dbReference type="PANTHER" id="PTHR11059:SF0">
    <property type="entry name" value="DNA REPAIR PROTEIN RECN"/>
    <property type="match status" value="1"/>
</dbReference>
<evidence type="ECO:0000256" key="2">
    <source>
        <dbReference type="ARBA" id="ARBA00009441"/>
    </source>
</evidence>
<evidence type="ECO:0000256" key="6">
    <source>
        <dbReference type="ARBA" id="ARBA00022840"/>
    </source>
</evidence>
<keyword evidence="6" id="KW-0067">ATP-binding</keyword>
<protein>
    <recommendedName>
        <fullName evidence="3 9">DNA repair protein RecN</fullName>
    </recommendedName>
    <alternativeName>
        <fullName evidence="8 9">Recombination protein N</fullName>
    </alternativeName>
</protein>
<dbReference type="InterPro" id="IPR004604">
    <property type="entry name" value="DNA_recomb/repair_RecN"/>
</dbReference>
<evidence type="ECO:0000256" key="7">
    <source>
        <dbReference type="ARBA" id="ARBA00023204"/>
    </source>
</evidence>
<dbReference type="Pfam" id="PF02463">
    <property type="entry name" value="SMC_N"/>
    <property type="match status" value="1"/>
</dbReference>
<dbReference type="CDD" id="cd03241">
    <property type="entry name" value="ABC_RecN"/>
    <property type="match status" value="2"/>
</dbReference>
<evidence type="ECO:0000313" key="12">
    <source>
        <dbReference type="EMBL" id="MFC3193804.1"/>
    </source>
</evidence>
<dbReference type="Gene3D" id="3.40.50.300">
    <property type="entry name" value="P-loop containing nucleotide triphosphate hydrolases"/>
    <property type="match status" value="2"/>
</dbReference>
<comment type="similarity">
    <text evidence="2 9">Belongs to the RecN family.</text>
</comment>
<evidence type="ECO:0000256" key="1">
    <source>
        <dbReference type="ARBA" id="ARBA00003618"/>
    </source>
</evidence>
<dbReference type="RefSeq" id="WP_157892816.1">
    <property type="nucleotide sequence ID" value="NZ_JBHRTS010000003.1"/>
</dbReference>
<evidence type="ECO:0000313" key="13">
    <source>
        <dbReference type="Proteomes" id="UP001595533"/>
    </source>
</evidence>
<evidence type="ECO:0000256" key="8">
    <source>
        <dbReference type="ARBA" id="ARBA00033408"/>
    </source>
</evidence>
<keyword evidence="5 9" id="KW-0227">DNA damage</keyword>
<keyword evidence="10" id="KW-0175">Coiled coil</keyword>
<sequence length="552" mass="61561">MLQSLYIQNFVLIDQLEIDFHSGMSVFTGETGAGKSIIIGALSMALGNRADSQTIGPFAEHSEIIATFDVAQNPNARQWLQDQELGEDNELVLRRTFNQQGRSKQWINGRPMATGLVKDLSQYLVQIHGQHDQIRLLKPAMQLHILDLAGDHQLLLKQTRQAFDQLQTIEAEIQALQEAGSMSEEQVQLLNYQLAELDQLALGPTEYEQLHDELKTAAHARELMSSLDDSMQLISDSEHSVEQQLAQVISTLRNSRGHDFSEICQMLEESMINVAEASQQLQQVADGIVDDPAHLQELEQRIELISQVARKQQVMPELLHQHHQQLTDTLNTHADLSQQQVESGRQRQEALTNYRELAAKLSTQRQQTARTLATDITTMIQNLGLPEARFSIAINHQQENSPKASGNDQVEFMIAANKGQQAQALSKTASGGELSRISLAIEVSTQQKNQHQVFIFDEVDTGIGGATAEQVGHIMQQLSKQNQVFAVTHLPQVAGHAHDHLLVSKSSNRKHTTSKIEHLNENQRIEELARMSGGQTITEATLAQAREFLKTG</sequence>
<dbReference type="SUPFAM" id="SSF52540">
    <property type="entry name" value="P-loop containing nucleoside triphosphate hydrolases"/>
    <property type="match status" value="1"/>
</dbReference>
<organism evidence="12 13">
    <name type="scientific">Marinicella sediminis</name>
    <dbReference type="NCBI Taxonomy" id="1792834"/>
    <lineage>
        <taxon>Bacteria</taxon>
        <taxon>Pseudomonadati</taxon>
        <taxon>Pseudomonadota</taxon>
        <taxon>Gammaproteobacteria</taxon>
        <taxon>Lysobacterales</taxon>
        <taxon>Marinicellaceae</taxon>
        <taxon>Marinicella</taxon>
    </lineage>
</organism>
<evidence type="ECO:0000256" key="3">
    <source>
        <dbReference type="ARBA" id="ARBA00021315"/>
    </source>
</evidence>
<gene>
    <name evidence="12" type="primary">recN</name>
    <name evidence="12" type="ORF">ACFODZ_06085</name>
</gene>
<comment type="caution">
    <text evidence="12">The sequence shown here is derived from an EMBL/GenBank/DDBJ whole genome shotgun (WGS) entry which is preliminary data.</text>
</comment>
<reference evidence="13" key="1">
    <citation type="journal article" date="2019" name="Int. J. Syst. Evol. Microbiol.">
        <title>The Global Catalogue of Microorganisms (GCM) 10K type strain sequencing project: providing services to taxonomists for standard genome sequencing and annotation.</title>
        <authorList>
            <consortium name="The Broad Institute Genomics Platform"/>
            <consortium name="The Broad Institute Genome Sequencing Center for Infectious Disease"/>
            <person name="Wu L."/>
            <person name="Ma J."/>
        </authorList>
    </citation>
    <scope>NUCLEOTIDE SEQUENCE [LARGE SCALE GENOMIC DNA]</scope>
    <source>
        <strain evidence="13">KCTC 42953</strain>
    </source>
</reference>
<proteinExistence type="inferred from homology"/>
<accession>A0ABV7J6Q6</accession>